<keyword evidence="2" id="KW-1185">Reference proteome</keyword>
<proteinExistence type="predicted"/>
<evidence type="ECO:0000313" key="2">
    <source>
        <dbReference type="Proteomes" id="UP000716446"/>
    </source>
</evidence>
<accession>A0A9N8PHB2</accession>
<protein>
    <submittedName>
        <fullName evidence="1">Uncharacterized protein</fullName>
    </submittedName>
</protein>
<comment type="caution">
    <text evidence="1">The sequence shown here is derived from an EMBL/GenBank/DDBJ whole genome shotgun (WGS) entry which is preliminary data.</text>
</comment>
<dbReference type="EMBL" id="CAIJEN010000016">
    <property type="protein sequence ID" value="CAD0096250.1"/>
    <property type="molecule type" value="Genomic_DNA"/>
</dbReference>
<dbReference type="AlphaFoldDB" id="A0A9N8PHB2"/>
<evidence type="ECO:0000313" key="1">
    <source>
        <dbReference type="EMBL" id="CAD0096250.1"/>
    </source>
</evidence>
<reference evidence="1" key="1">
    <citation type="submission" date="2020-06" db="EMBL/GenBank/DDBJ databases">
        <authorList>
            <person name="Onetto C."/>
        </authorList>
    </citation>
    <scope>NUCLEOTIDE SEQUENCE</scope>
</reference>
<organism evidence="1 2">
    <name type="scientific">Aureobasidium vineae</name>
    <dbReference type="NCBI Taxonomy" id="2773715"/>
    <lineage>
        <taxon>Eukaryota</taxon>
        <taxon>Fungi</taxon>
        <taxon>Dikarya</taxon>
        <taxon>Ascomycota</taxon>
        <taxon>Pezizomycotina</taxon>
        <taxon>Dothideomycetes</taxon>
        <taxon>Dothideomycetidae</taxon>
        <taxon>Dothideales</taxon>
        <taxon>Saccotheciaceae</taxon>
        <taxon>Aureobasidium</taxon>
    </lineage>
</organism>
<name>A0A9N8PHB2_9PEZI</name>
<dbReference type="Proteomes" id="UP000716446">
    <property type="component" value="Unassembled WGS sequence"/>
</dbReference>
<sequence>MEDYGLVSSDPPWRWVVEKPCFVSWNSKEEGLSCLGQLSPLNSTSKLTINIGWRPENNELLIALHLPISIRASKHPRGFFMIIPCTFDTSSIDMTFGPVQSDGRVDLEGAGLADCNLFHIPIALDMPCDVIMPQSKRQKPVKGTPKELMTRLKSLSETCSFDIYFRFDTFAQLELRRIFARIDEHQLETPVLLLDSMYDGRGAGINLWLNQGLDIVPHEDPRPPPYTSHTTPPLVEIQVPYSDAAIPALPIYQENDNEGVPETPFWVRMRRMLDYRSPSIECYKGDTFKRAASVGSLPDARQEKRKRLCRSPLLGPLIRGTPAPVFESEKATIDAHHDANSPRESIGEIASTQLKDREAADPLAVELNQTTSVTPRDIFSLEDRADEIANWLYSAWNILPSAHHDLRSHLLALGAASNEDMFPQARVECSTRLAFTVARDQTAVAMTVRLTNTTDAENQVREVVQWINGVRFDADVILMNDLVALARAAMEVVDSASDDKAMKMNNFLMCKAKCIASACLLRNVATAG</sequence>
<gene>
    <name evidence="1" type="ORF">AWRI4619_LOCUS9283</name>
</gene>